<accession>A0ABX9N5Y4</accession>
<evidence type="ECO:0000256" key="1">
    <source>
        <dbReference type="SAM" id="Phobius"/>
    </source>
</evidence>
<keyword evidence="3" id="KW-1185">Reference proteome</keyword>
<sequence length="196" mass="21609">MTPSTTTTTTPRRAHRVRRWIVRTLLALLVLLLAWLLAGIPLFVFPPASQPDKADVIYVIGPPNPTRRDLAAKLVDEGYSDTVVFSVPATGPQSAGELAACNGEFPYAVTCDTPSPFTTQGEARYLKEKSEENGWTSAIVITWTPHVTRTQLIFSRCFTGDLMVVEDPVDFSLRQWVSQYTYQTGAFVKALVTPGC</sequence>
<evidence type="ECO:0000313" key="2">
    <source>
        <dbReference type="EMBL" id="RII92128.1"/>
    </source>
</evidence>
<protein>
    <submittedName>
        <fullName evidence="2">YdcF family protein</fullName>
    </submittedName>
</protein>
<dbReference type="InterPro" id="IPR003848">
    <property type="entry name" value="DUF218"/>
</dbReference>
<dbReference type="RefSeq" id="WP_119373032.1">
    <property type="nucleotide sequence ID" value="NZ_CP040792.1"/>
</dbReference>
<feature type="transmembrane region" description="Helical" evidence="1">
    <location>
        <begin position="20"/>
        <end position="45"/>
    </location>
</feature>
<keyword evidence="1" id="KW-0472">Membrane</keyword>
<proteinExistence type="predicted"/>
<evidence type="ECO:0000313" key="3">
    <source>
        <dbReference type="Proteomes" id="UP000265355"/>
    </source>
</evidence>
<dbReference type="Proteomes" id="UP000265355">
    <property type="component" value="Unassembled WGS sequence"/>
</dbReference>
<keyword evidence="1" id="KW-0812">Transmembrane</keyword>
<organism evidence="2 3">
    <name type="scientific">Clavibacter californiensis</name>
    <dbReference type="NCBI Taxonomy" id="1401995"/>
    <lineage>
        <taxon>Bacteria</taxon>
        <taxon>Bacillati</taxon>
        <taxon>Actinomycetota</taxon>
        <taxon>Actinomycetes</taxon>
        <taxon>Micrococcales</taxon>
        <taxon>Microbacteriaceae</taxon>
        <taxon>Clavibacter</taxon>
    </lineage>
</organism>
<dbReference type="CDD" id="cd06259">
    <property type="entry name" value="YdcF-like"/>
    <property type="match status" value="1"/>
</dbReference>
<dbReference type="EMBL" id="QWEE01000104">
    <property type="protein sequence ID" value="RII92128.1"/>
    <property type="molecule type" value="Genomic_DNA"/>
</dbReference>
<reference evidence="2 3" key="1">
    <citation type="submission" date="2018-08" db="EMBL/GenBank/DDBJ databases">
        <title>Genome Sequence of Clavibacter michiganensis Subspecies type strains, and the Atypical Peach-Colored Strains Isolated from Tomato.</title>
        <authorList>
            <person name="Osdaghi E."/>
            <person name="Portier P."/>
            <person name="Briand M."/>
            <person name="Jacques M.-A."/>
        </authorList>
    </citation>
    <scope>NUCLEOTIDE SEQUENCE [LARGE SCALE GENOMIC DNA]</scope>
    <source>
        <strain evidence="2 3">CFBP 8216</strain>
    </source>
</reference>
<name>A0ABX9N5Y4_9MICO</name>
<comment type="caution">
    <text evidence="2">The sequence shown here is derived from an EMBL/GenBank/DDBJ whole genome shotgun (WGS) entry which is preliminary data.</text>
</comment>
<gene>
    <name evidence="2" type="ORF">DZF98_07820</name>
</gene>
<keyword evidence="1" id="KW-1133">Transmembrane helix</keyword>